<dbReference type="AlphaFoldDB" id="A0A2V5HHU0"/>
<feature type="transmembrane region" description="Helical" evidence="1">
    <location>
        <begin position="7"/>
        <end position="28"/>
    </location>
</feature>
<keyword evidence="1" id="KW-0472">Membrane</keyword>
<accession>A0A2V5HHU0</accession>
<evidence type="ECO:0000313" key="3">
    <source>
        <dbReference type="Proteomes" id="UP000249829"/>
    </source>
</evidence>
<dbReference type="Proteomes" id="UP000249829">
    <property type="component" value="Unassembled WGS sequence"/>
</dbReference>
<keyword evidence="1" id="KW-1133">Transmembrane helix</keyword>
<gene>
    <name evidence="2" type="ORF">BO99DRAFT_202835</name>
</gene>
<protein>
    <submittedName>
        <fullName evidence="2">Uncharacterized protein</fullName>
    </submittedName>
</protein>
<reference evidence="2 3" key="1">
    <citation type="submission" date="2018-02" db="EMBL/GenBank/DDBJ databases">
        <title>The genomes of Aspergillus section Nigri reveals drivers in fungal speciation.</title>
        <authorList>
            <consortium name="DOE Joint Genome Institute"/>
            <person name="Vesth T.C."/>
            <person name="Nybo J."/>
            <person name="Theobald S."/>
            <person name="Brandl J."/>
            <person name="Frisvad J.C."/>
            <person name="Nielsen K.F."/>
            <person name="Lyhne E.K."/>
            <person name="Kogle M.E."/>
            <person name="Kuo A."/>
            <person name="Riley R."/>
            <person name="Clum A."/>
            <person name="Nolan M."/>
            <person name="Lipzen A."/>
            <person name="Salamov A."/>
            <person name="Henrissat B."/>
            <person name="Wiebenga A."/>
            <person name="De vries R.P."/>
            <person name="Grigoriev I.V."/>
            <person name="Mortensen U.H."/>
            <person name="Andersen M.R."/>
            <person name="Baker S.E."/>
        </authorList>
    </citation>
    <scope>NUCLEOTIDE SEQUENCE [LARGE SCALE GENOMIC DNA]</scope>
    <source>
        <strain evidence="2 3">CBS 115571</strain>
    </source>
</reference>
<proteinExistence type="predicted"/>
<keyword evidence="1" id="KW-0812">Transmembrane</keyword>
<feature type="transmembrane region" description="Helical" evidence="1">
    <location>
        <begin position="48"/>
        <end position="64"/>
    </location>
</feature>
<dbReference type="EMBL" id="KZ825106">
    <property type="protein sequence ID" value="PYI23361.1"/>
    <property type="molecule type" value="Genomic_DNA"/>
</dbReference>
<name>A0A2V5HHU0_ASPV1</name>
<evidence type="ECO:0000313" key="2">
    <source>
        <dbReference type="EMBL" id="PYI23361.1"/>
    </source>
</evidence>
<evidence type="ECO:0000256" key="1">
    <source>
        <dbReference type="SAM" id="Phobius"/>
    </source>
</evidence>
<keyword evidence="3" id="KW-1185">Reference proteome</keyword>
<organism evidence="2 3">
    <name type="scientific">Aspergillus violaceofuscus (strain CBS 115571)</name>
    <dbReference type="NCBI Taxonomy" id="1450538"/>
    <lineage>
        <taxon>Eukaryota</taxon>
        <taxon>Fungi</taxon>
        <taxon>Dikarya</taxon>
        <taxon>Ascomycota</taxon>
        <taxon>Pezizomycotina</taxon>
        <taxon>Eurotiomycetes</taxon>
        <taxon>Eurotiomycetidae</taxon>
        <taxon>Eurotiales</taxon>
        <taxon>Aspergillaceae</taxon>
        <taxon>Aspergillus</taxon>
    </lineage>
</organism>
<sequence length="80" mass="9522">MFKLSSSLASLFFFFCFFSLSLFLSFLAIPDYVSRQLAQLLYLRTDNTYIYIYIYSYSIFSSLFDPSRQISYLPPYLRPC</sequence>